<evidence type="ECO:0000256" key="4">
    <source>
        <dbReference type="ARBA" id="ARBA00022723"/>
    </source>
</evidence>
<feature type="domain" description="Heme haloperoxidase family profile" evidence="9">
    <location>
        <begin position="39"/>
        <end position="257"/>
    </location>
</feature>
<feature type="transmembrane region" description="Helical" evidence="8">
    <location>
        <begin position="287"/>
        <end position="306"/>
    </location>
</feature>
<dbReference type="InterPro" id="IPR000028">
    <property type="entry name" value="Chloroperoxidase"/>
</dbReference>
<accession>A0AAD6Y090</accession>
<protein>
    <submittedName>
        <fullName evidence="10">Chloroperoxidase</fullName>
    </submittedName>
</protein>
<dbReference type="PANTHER" id="PTHR33577:SF9">
    <property type="entry name" value="PEROXIDASE STCC"/>
    <property type="match status" value="1"/>
</dbReference>
<keyword evidence="8" id="KW-0812">Transmembrane</keyword>
<evidence type="ECO:0000259" key="9">
    <source>
        <dbReference type="PROSITE" id="PS51405"/>
    </source>
</evidence>
<dbReference type="Proteomes" id="UP001219525">
    <property type="component" value="Unassembled WGS sequence"/>
</dbReference>
<evidence type="ECO:0000313" key="11">
    <source>
        <dbReference type="Proteomes" id="UP001219525"/>
    </source>
</evidence>
<name>A0AAD6Y090_9AGAR</name>
<dbReference type="Pfam" id="PF01328">
    <property type="entry name" value="Peroxidase_2"/>
    <property type="match status" value="1"/>
</dbReference>
<dbReference type="SUPFAM" id="SSF47571">
    <property type="entry name" value="Cloroperoxidase"/>
    <property type="match status" value="1"/>
</dbReference>
<evidence type="ECO:0000256" key="8">
    <source>
        <dbReference type="SAM" id="Phobius"/>
    </source>
</evidence>
<keyword evidence="8" id="KW-1133">Transmembrane helix</keyword>
<dbReference type="EMBL" id="JARJCW010000143">
    <property type="protein sequence ID" value="KAJ7190760.1"/>
    <property type="molecule type" value="Genomic_DNA"/>
</dbReference>
<comment type="cofactor">
    <cofactor evidence="1">
        <name>heme b</name>
        <dbReference type="ChEBI" id="CHEBI:60344"/>
    </cofactor>
</comment>
<proteinExistence type="inferred from homology"/>
<dbReference type="AlphaFoldDB" id="A0AAD6Y090"/>
<dbReference type="PANTHER" id="PTHR33577">
    <property type="entry name" value="STERIGMATOCYSTIN BIOSYNTHESIS PEROXIDASE STCC-RELATED"/>
    <property type="match status" value="1"/>
</dbReference>
<keyword evidence="2" id="KW-0575">Peroxidase</keyword>
<keyword evidence="11" id="KW-1185">Reference proteome</keyword>
<dbReference type="GO" id="GO:0004601">
    <property type="term" value="F:peroxidase activity"/>
    <property type="evidence" value="ECO:0007669"/>
    <property type="project" value="UniProtKB-KW"/>
</dbReference>
<comment type="similarity">
    <text evidence="7">Belongs to the chloroperoxidase family.</text>
</comment>
<keyword evidence="4" id="KW-0479">Metal-binding</keyword>
<comment type="caution">
    <text evidence="10">The sequence shown here is derived from an EMBL/GenBank/DDBJ whole genome shotgun (WGS) entry which is preliminary data.</text>
</comment>
<reference evidence="10" key="1">
    <citation type="submission" date="2023-03" db="EMBL/GenBank/DDBJ databases">
        <title>Massive genome expansion in bonnet fungi (Mycena s.s.) driven by repeated elements and novel gene families across ecological guilds.</title>
        <authorList>
            <consortium name="Lawrence Berkeley National Laboratory"/>
            <person name="Harder C.B."/>
            <person name="Miyauchi S."/>
            <person name="Viragh M."/>
            <person name="Kuo A."/>
            <person name="Thoen E."/>
            <person name="Andreopoulos B."/>
            <person name="Lu D."/>
            <person name="Skrede I."/>
            <person name="Drula E."/>
            <person name="Henrissat B."/>
            <person name="Morin E."/>
            <person name="Kohler A."/>
            <person name="Barry K."/>
            <person name="LaButti K."/>
            <person name="Morin E."/>
            <person name="Salamov A."/>
            <person name="Lipzen A."/>
            <person name="Mereny Z."/>
            <person name="Hegedus B."/>
            <person name="Baldrian P."/>
            <person name="Stursova M."/>
            <person name="Weitz H."/>
            <person name="Taylor A."/>
            <person name="Grigoriev I.V."/>
            <person name="Nagy L.G."/>
            <person name="Martin F."/>
            <person name="Kauserud H."/>
        </authorList>
    </citation>
    <scope>NUCLEOTIDE SEQUENCE</scope>
    <source>
        <strain evidence="10">9144</strain>
    </source>
</reference>
<evidence type="ECO:0000256" key="5">
    <source>
        <dbReference type="ARBA" id="ARBA00023002"/>
    </source>
</evidence>
<dbReference type="PROSITE" id="PS51405">
    <property type="entry name" value="HEME_HALOPEROXIDASE"/>
    <property type="match status" value="1"/>
</dbReference>
<organism evidence="10 11">
    <name type="scientific">Mycena pura</name>
    <dbReference type="NCBI Taxonomy" id="153505"/>
    <lineage>
        <taxon>Eukaryota</taxon>
        <taxon>Fungi</taxon>
        <taxon>Dikarya</taxon>
        <taxon>Basidiomycota</taxon>
        <taxon>Agaricomycotina</taxon>
        <taxon>Agaricomycetes</taxon>
        <taxon>Agaricomycetidae</taxon>
        <taxon>Agaricales</taxon>
        <taxon>Marasmiineae</taxon>
        <taxon>Mycenaceae</taxon>
        <taxon>Mycena</taxon>
    </lineage>
</organism>
<dbReference type="GO" id="GO:0046872">
    <property type="term" value="F:metal ion binding"/>
    <property type="evidence" value="ECO:0007669"/>
    <property type="project" value="UniProtKB-KW"/>
</dbReference>
<dbReference type="Gene3D" id="1.10.489.10">
    <property type="entry name" value="Chloroperoxidase-like"/>
    <property type="match status" value="1"/>
</dbReference>
<evidence type="ECO:0000256" key="2">
    <source>
        <dbReference type="ARBA" id="ARBA00022559"/>
    </source>
</evidence>
<sequence>MTVKPKLHISSALTMCSLAAHPPAFGAPAKTCPVTTMSHEHGYQPPREGDLRSVCPALNTMANHGYISRDGKDISPYMVYSGLMACYGLSSPLAVLLTVGGWLLVERYFGQRLNLFEIGLHNGVEHDASVVHLDCPPGQKNAPIEIQPELVADFAAHVVERAREDSCSMEVEERDVFVTERDIALTRVRRERLSEPLSAMHAEMARGEMAIILGVWHQRVDGAEGAPLQWLRTWLAEERLPSGWKPDHVNTLMDVMHRASAIRKEMNRIREEERKVDSTRRKRRRGVLDIVVYFCGLVYDYLVRYLV</sequence>
<evidence type="ECO:0000256" key="1">
    <source>
        <dbReference type="ARBA" id="ARBA00001970"/>
    </source>
</evidence>
<evidence type="ECO:0000256" key="3">
    <source>
        <dbReference type="ARBA" id="ARBA00022617"/>
    </source>
</evidence>
<evidence type="ECO:0000313" key="10">
    <source>
        <dbReference type="EMBL" id="KAJ7190760.1"/>
    </source>
</evidence>
<keyword evidence="8" id="KW-0472">Membrane</keyword>
<keyword evidence="3" id="KW-0349">Heme</keyword>
<gene>
    <name evidence="10" type="ORF">GGX14DRAFT_529083</name>
</gene>
<evidence type="ECO:0000256" key="7">
    <source>
        <dbReference type="ARBA" id="ARBA00025795"/>
    </source>
</evidence>
<dbReference type="InterPro" id="IPR036851">
    <property type="entry name" value="Chloroperoxidase-like_sf"/>
</dbReference>
<keyword evidence="6" id="KW-0408">Iron</keyword>
<evidence type="ECO:0000256" key="6">
    <source>
        <dbReference type="ARBA" id="ARBA00023004"/>
    </source>
</evidence>
<feature type="transmembrane region" description="Helical" evidence="8">
    <location>
        <begin position="77"/>
        <end position="105"/>
    </location>
</feature>
<keyword evidence="5" id="KW-0560">Oxidoreductase</keyword>